<dbReference type="GO" id="GO:0042910">
    <property type="term" value="F:xenobiotic transmembrane transporter activity"/>
    <property type="evidence" value="ECO:0007669"/>
    <property type="project" value="InterPro"/>
</dbReference>
<dbReference type="InterPro" id="IPR004812">
    <property type="entry name" value="Efflux_drug-R_Bcr/CmlA"/>
</dbReference>
<dbReference type="PANTHER" id="PTHR23502">
    <property type="entry name" value="MAJOR FACILITATOR SUPERFAMILY"/>
    <property type="match status" value="1"/>
</dbReference>
<dbReference type="Proteomes" id="UP000310506">
    <property type="component" value="Unassembled WGS sequence"/>
</dbReference>
<dbReference type="InterPro" id="IPR011701">
    <property type="entry name" value="MFS"/>
</dbReference>
<evidence type="ECO:0000256" key="7">
    <source>
        <dbReference type="ARBA" id="ARBA00023136"/>
    </source>
</evidence>
<organism evidence="10 11">
    <name type="scientific">Vagococcus silagei</name>
    <dbReference type="NCBI Taxonomy" id="2508885"/>
    <lineage>
        <taxon>Bacteria</taxon>
        <taxon>Bacillati</taxon>
        <taxon>Bacillota</taxon>
        <taxon>Bacilli</taxon>
        <taxon>Lactobacillales</taxon>
        <taxon>Enterococcaceae</taxon>
        <taxon>Vagococcus</taxon>
    </lineage>
</organism>
<keyword evidence="4 8" id="KW-1003">Cell membrane</keyword>
<name>A0A4S3AZN7_9ENTE</name>
<sequence length="396" mass="43531">MEKNINTKKISLLLLICLVGFPQVSETIFTPSLTNIAGAYGVTMNVAQLTLSIYFLSFAFGVFFWGIISDFIGRRSAMLYGILVYTIGCIICYISTDVSILFLGRFVQAFGASTGSVTTQTILREHYQGNERHTLFAQISAALAFTPALGPLIGGYIGQYFGFRAVFLTLVILGAGLLLWTHRKLPETMIEKKTHFNASFIFGVGKKMLFSRYTLIFCLLIGVLNGVLFSYYAEAPFIFIEVFGFSQSQYGFMGIVVACATILGALLSKKLLTKFEPTKIIRFGITFALFGSLFLLAISLIDMPLKITTILFILGIFITLIGTGLALPNCLSLALAKFSDVAGTAGAFLSLVYYIIVSLFTFVMGIIHNGSIMMLPLLFVGSFIMLFIVTFSKEFK</sequence>
<evidence type="ECO:0000256" key="6">
    <source>
        <dbReference type="ARBA" id="ARBA00022989"/>
    </source>
</evidence>
<dbReference type="InterPro" id="IPR036259">
    <property type="entry name" value="MFS_trans_sf"/>
</dbReference>
<dbReference type="InterPro" id="IPR020846">
    <property type="entry name" value="MFS_dom"/>
</dbReference>
<keyword evidence="7 8" id="KW-0472">Membrane</keyword>
<dbReference type="GO" id="GO:1990961">
    <property type="term" value="P:xenobiotic detoxification by transmembrane export across the plasma membrane"/>
    <property type="evidence" value="ECO:0007669"/>
    <property type="project" value="InterPro"/>
</dbReference>
<feature type="transmembrane region" description="Helical" evidence="8">
    <location>
        <begin position="51"/>
        <end position="68"/>
    </location>
</feature>
<dbReference type="SUPFAM" id="SSF103473">
    <property type="entry name" value="MFS general substrate transporter"/>
    <property type="match status" value="1"/>
</dbReference>
<comment type="caution">
    <text evidence="8">Lacks conserved residue(s) required for the propagation of feature annotation.</text>
</comment>
<evidence type="ECO:0000313" key="11">
    <source>
        <dbReference type="Proteomes" id="UP000310506"/>
    </source>
</evidence>
<keyword evidence="11" id="KW-1185">Reference proteome</keyword>
<dbReference type="PRINTS" id="PR01036">
    <property type="entry name" value="TCRTETB"/>
</dbReference>
<dbReference type="AlphaFoldDB" id="A0A4S3AZN7"/>
<gene>
    <name evidence="10" type="ORF">ESZ54_11715</name>
</gene>
<comment type="subcellular location">
    <subcellularLocation>
        <location evidence="1 8">Cell membrane</location>
        <topology evidence="1 8">Multi-pass membrane protein</topology>
    </subcellularLocation>
</comment>
<dbReference type="PROSITE" id="PS50850">
    <property type="entry name" value="MFS"/>
    <property type="match status" value="1"/>
</dbReference>
<dbReference type="Gene3D" id="1.20.1720.10">
    <property type="entry name" value="Multidrug resistance protein D"/>
    <property type="match status" value="1"/>
</dbReference>
<accession>A0A4S3AZN7</accession>
<dbReference type="FunFam" id="1.20.1720.10:FF:000005">
    <property type="entry name" value="Bcr/CflA family efflux transporter"/>
    <property type="match status" value="1"/>
</dbReference>
<feature type="transmembrane region" description="Helical" evidence="8">
    <location>
        <begin position="213"/>
        <end position="233"/>
    </location>
</feature>
<protein>
    <recommendedName>
        <fullName evidence="8">Bcr/CflA family efflux transporter</fullName>
    </recommendedName>
</protein>
<evidence type="ECO:0000313" key="10">
    <source>
        <dbReference type="EMBL" id="THB60211.1"/>
    </source>
</evidence>
<evidence type="ECO:0000259" key="9">
    <source>
        <dbReference type="PROSITE" id="PS50850"/>
    </source>
</evidence>
<evidence type="ECO:0000256" key="5">
    <source>
        <dbReference type="ARBA" id="ARBA00022692"/>
    </source>
</evidence>
<feature type="domain" description="Major facilitator superfamily (MFS) profile" evidence="9">
    <location>
        <begin position="1"/>
        <end position="394"/>
    </location>
</feature>
<comment type="similarity">
    <text evidence="2 8">Belongs to the major facilitator superfamily. Bcr/CmlA family.</text>
</comment>
<proteinExistence type="inferred from homology"/>
<feature type="transmembrane region" description="Helical" evidence="8">
    <location>
        <begin position="77"/>
        <end position="96"/>
    </location>
</feature>
<dbReference type="Pfam" id="PF07690">
    <property type="entry name" value="MFS_1"/>
    <property type="match status" value="1"/>
</dbReference>
<evidence type="ECO:0000256" key="1">
    <source>
        <dbReference type="ARBA" id="ARBA00004651"/>
    </source>
</evidence>
<reference evidence="10 11" key="1">
    <citation type="submission" date="2019-01" db="EMBL/GenBank/DDBJ databases">
        <title>Vagococcus silagei sp. nov. isolated from brewer's grain.</title>
        <authorList>
            <person name="Guu J.-R."/>
        </authorList>
    </citation>
    <scope>NUCLEOTIDE SEQUENCE [LARGE SCALE GENOMIC DNA]</scope>
    <source>
        <strain evidence="10 11">2B-2</strain>
    </source>
</reference>
<dbReference type="GO" id="GO:0005886">
    <property type="term" value="C:plasma membrane"/>
    <property type="evidence" value="ECO:0007669"/>
    <property type="project" value="UniProtKB-SubCell"/>
</dbReference>
<evidence type="ECO:0000256" key="8">
    <source>
        <dbReference type="RuleBase" id="RU365088"/>
    </source>
</evidence>
<keyword evidence="5 8" id="KW-0812">Transmembrane</keyword>
<dbReference type="NCBIfam" id="TIGR00710">
    <property type="entry name" value="efflux_Bcr_CflA"/>
    <property type="match status" value="1"/>
</dbReference>
<keyword evidence="6 8" id="KW-1133">Transmembrane helix</keyword>
<evidence type="ECO:0000256" key="2">
    <source>
        <dbReference type="ARBA" id="ARBA00006236"/>
    </source>
</evidence>
<evidence type="ECO:0000256" key="3">
    <source>
        <dbReference type="ARBA" id="ARBA00022448"/>
    </source>
</evidence>
<evidence type="ECO:0000256" key="4">
    <source>
        <dbReference type="ARBA" id="ARBA00022475"/>
    </source>
</evidence>
<feature type="transmembrane region" description="Helical" evidence="8">
    <location>
        <begin position="307"/>
        <end position="335"/>
    </location>
</feature>
<dbReference type="EMBL" id="SDGV01000033">
    <property type="protein sequence ID" value="THB60211.1"/>
    <property type="molecule type" value="Genomic_DNA"/>
</dbReference>
<dbReference type="RefSeq" id="WP_136137841.1">
    <property type="nucleotide sequence ID" value="NZ_SDGV01000033.1"/>
</dbReference>
<comment type="caution">
    <text evidence="10">The sequence shown here is derived from an EMBL/GenBank/DDBJ whole genome shotgun (WGS) entry which is preliminary data.</text>
</comment>
<dbReference type="CDD" id="cd17320">
    <property type="entry name" value="MFS_MdfA_MDR_like"/>
    <property type="match status" value="1"/>
</dbReference>
<keyword evidence="3 8" id="KW-0813">Transport</keyword>
<feature type="transmembrane region" description="Helical" evidence="8">
    <location>
        <begin position="373"/>
        <end position="391"/>
    </location>
</feature>
<feature type="transmembrane region" description="Helical" evidence="8">
    <location>
        <begin position="347"/>
        <end position="367"/>
    </location>
</feature>
<dbReference type="PANTHER" id="PTHR23502:SF137">
    <property type="entry name" value="MAJOR FACILITATOR SUPERFAMILY (MFS) TRANSPORTER-RELATED"/>
    <property type="match status" value="1"/>
</dbReference>
<dbReference type="OrthoDB" id="9816041at2"/>
<feature type="transmembrane region" description="Helical" evidence="8">
    <location>
        <begin position="248"/>
        <end position="268"/>
    </location>
</feature>
<feature type="transmembrane region" description="Helical" evidence="8">
    <location>
        <begin position="280"/>
        <end position="301"/>
    </location>
</feature>
<feature type="transmembrane region" description="Helical" evidence="8">
    <location>
        <begin position="160"/>
        <end position="180"/>
    </location>
</feature>